<dbReference type="Pfam" id="PF01042">
    <property type="entry name" value="Ribonuc_L-PSP"/>
    <property type="match status" value="1"/>
</dbReference>
<gene>
    <name evidence="2" type="ORF">GCM10010517_38290</name>
</gene>
<comment type="caution">
    <text evidence="2">The sequence shown here is derived from an EMBL/GenBank/DDBJ whole genome shotgun (WGS) entry which is preliminary data.</text>
</comment>
<dbReference type="CDD" id="cd00448">
    <property type="entry name" value="YjgF_YER057c_UK114_family"/>
    <property type="match status" value="1"/>
</dbReference>
<dbReference type="Proteomes" id="UP001500831">
    <property type="component" value="Unassembled WGS sequence"/>
</dbReference>
<dbReference type="EMBL" id="BAAAVI010000025">
    <property type="protein sequence ID" value="GAA2876974.1"/>
    <property type="molecule type" value="Genomic_DNA"/>
</dbReference>
<proteinExistence type="inferred from homology"/>
<keyword evidence="3" id="KW-1185">Reference proteome</keyword>
<accession>A0ABN3VZG0</accession>
<evidence type="ECO:0000313" key="3">
    <source>
        <dbReference type="Proteomes" id="UP001500831"/>
    </source>
</evidence>
<organism evidence="2 3">
    <name type="scientific">Streptosporangium fragile</name>
    <dbReference type="NCBI Taxonomy" id="46186"/>
    <lineage>
        <taxon>Bacteria</taxon>
        <taxon>Bacillati</taxon>
        <taxon>Actinomycetota</taxon>
        <taxon>Actinomycetes</taxon>
        <taxon>Streptosporangiales</taxon>
        <taxon>Streptosporangiaceae</taxon>
        <taxon>Streptosporangium</taxon>
    </lineage>
</organism>
<reference evidence="2 3" key="1">
    <citation type="journal article" date="2019" name="Int. J. Syst. Evol. Microbiol.">
        <title>The Global Catalogue of Microorganisms (GCM) 10K type strain sequencing project: providing services to taxonomists for standard genome sequencing and annotation.</title>
        <authorList>
            <consortium name="The Broad Institute Genomics Platform"/>
            <consortium name="The Broad Institute Genome Sequencing Center for Infectious Disease"/>
            <person name="Wu L."/>
            <person name="Ma J."/>
        </authorList>
    </citation>
    <scope>NUCLEOTIDE SEQUENCE [LARGE SCALE GENOMIC DNA]</scope>
    <source>
        <strain evidence="2 3">JCM 6242</strain>
    </source>
</reference>
<name>A0ABN3VZG0_9ACTN</name>
<dbReference type="SUPFAM" id="SSF55298">
    <property type="entry name" value="YjgF-like"/>
    <property type="match status" value="1"/>
</dbReference>
<dbReference type="Gene3D" id="3.30.1330.40">
    <property type="entry name" value="RutC-like"/>
    <property type="match status" value="1"/>
</dbReference>
<evidence type="ECO:0000256" key="1">
    <source>
        <dbReference type="ARBA" id="ARBA00010552"/>
    </source>
</evidence>
<dbReference type="RefSeq" id="WP_344973147.1">
    <property type="nucleotide sequence ID" value="NZ_BAAAVI010000025.1"/>
</dbReference>
<dbReference type="InterPro" id="IPR035959">
    <property type="entry name" value="RutC-like_sf"/>
</dbReference>
<dbReference type="PANTHER" id="PTHR11803:SF58">
    <property type="entry name" value="PROTEIN HMF1-RELATED"/>
    <property type="match status" value="1"/>
</dbReference>
<dbReference type="PANTHER" id="PTHR11803">
    <property type="entry name" value="2-IMINOBUTANOATE/2-IMINOPROPANOATE DEAMINASE RIDA"/>
    <property type="match status" value="1"/>
</dbReference>
<evidence type="ECO:0000313" key="2">
    <source>
        <dbReference type="EMBL" id="GAA2876974.1"/>
    </source>
</evidence>
<dbReference type="InterPro" id="IPR006175">
    <property type="entry name" value="YjgF/YER057c/UK114"/>
</dbReference>
<comment type="similarity">
    <text evidence="1">Belongs to the RutC family.</text>
</comment>
<sequence length="134" mass="13939">MPVTRVNPGGVHALPQLITQVVTAEPHRIAYVSGQVAWDENGEPVGRGDHAAQIAQIARNLDACLASVGATRADVVKETIYVVDYSPDLLPAIIGALREGVTAPPASTLVAVPALFSPDFLIEVEVVAAVPGRA</sequence>
<protein>
    <submittedName>
        <fullName evidence="2">RidA family protein</fullName>
    </submittedName>
</protein>